<evidence type="ECO:0000313" key="3">
    <source>
        <dbReference type="Proteomes" id="UP001276659"/>
    </source>
</evidence>
<feature type="coiled-coil region" evidence="1">
    <location>
        <begin position="205"/>
        <end position="300"/>
    </location>
</feature>
<name>A0AAD9Z8Y2_9LECA</name>
<gene>
    <name evidence="2" type="ORF">OEA41_007121</name>
</gene>
<evidence type="ECO:0000256" key="1">
    <source>
        <dbReference type="SAM" id="Coils"/>
    </source>
</evidence>
<sequence length="547" mass="58673">MARWHSILRKYRLVRSRGTTIGSIIYPPGFSFTSKIVFFGIKAEVSVIIGDGGVKASGGIDNFTLGPLSIRGAKGPRAVFDFELTSSKQAGKIDGLIEFLGVDVPTEESPDVITTDYRLKAEFHQKIRGHLDSKINKMFDEKACQEAKDAEVAQKEIEKERQAELDAAYAAWTSKSNESHVEYDRIVEEDKAKFAALQKKLDGESAKLKTSVADAQAKLSAANNERSSRLQVDEAALGSKRAECDNKIADAHRDLDNATRDLHGGFGDVERNIDDARCKVDSLQNKINDLSRRIQECEDADCWDLPAKAQIPGLACERTSIEIAKDVADGVLWAAKAVLEAEDYIASKSLMEAASVALDVAQAAAHEVIDIAQGALKATDEITNGLVAAANAALEGAGTLGQAAVDLTSVALKEAQKASLTVLAGAQATLDGLKSCGEWLAYEATTLALKVAKEAGSGAMLLAEAGVKVADAVSQVAMRAWQFVLSGIVSFVNLTDIVLTAELGKAVGGFAFSADIKGTIGDDNFFQFQVEFDTKKIMEFIKAIFDK</sequence>
<evidence type="ECO:0000313" key="2">
    <source>
        <dbReference type="EMBL" id="KAK3173789.1"/>
    </source>
</evidence>
<reference evidence="2" key="1">
    <citation type="submission" date="2022-11" db="EMBL/GenBank/DDBJ databases">
        <title>Chromosomal genome sequence assembly and mating type (MAT) locus characterization of the leprose asexual lichenized fungus Lepraria neglecta (Nyl.) Erichsen.</title>
        <authorList>
            <person name="Allen J.L."/>
            <person name="Pfeffer B."/>
        </authorList>
    </citation>
    <scope>NUCLEOTIDE SEQUENCE</scope>
    <source>
        <strain evidence="2">Allen 5258</strain>
    </source>
</reference>
<dbReference type="Proteomes" id="UP001276659">
    <property type="component" value="Unassembled WGS sequence"/>
</dbReference>
<keyword evidence="3" id="KW-1185">Reference proteome</keyword>
<dbReference type="EMBL" id="JASNWA010000007">
    <property type="protein sequence ID" value="KAK3173789.1"/>
    <property type="molecule type" value="Genomic_DNA"/>
</dbReference>
<organism evidence="2 3">
    <name type="scientific">Lepraria neglecta</name>
    <dbReference type="NCBI Taxonomy" id="209136"/>
    <lineage>
        <taxon>Eukaryota</taxon>
        <taxon>Fungi</taxon>
        <taxon>Dikarya</taxon>
        <taxon>Ascomycota</taxon>
        <taxon>Pezizomycotina</taxon>
        <taxon>Lecanoromycetes</taxon>
        <taxon>OSLEUM clade</taxon>
        <taxon>Lecanoromycetidae</taxon>
        <taxon>Lecanorales</taxon>
        <taxon>Lecanorineae</taxon>
        <taxon>Stereocaulaceae</taxon>
        <taxon>Lepraria</taxon>
    </lineage>
</organism>
<dbReference type="AlphaFoldDB" id="A0AAD9Z8Y2"/>
<protein>
    <submittedName>
        <fullName evidence="2">Uncharacterized protein</fullName>
    </submittedName>
</protein>
<keyword evidence="1" id="KW-0175">Coiled coil</keyword>
<proteinExistence type="predicted"/>
<accession>A0AAD9Z8Y2</accession>
<comment type="caution">
    <text evidence="2">The sequence shown here is derived from an EMBL/GenBank/DDBJ whole genome shotgun (WGS) entry which is preliminary data.</text>
</comment>